<reference evidence="1 2" key="1">
    <citation type="submission" date="2016-09" db="EMBL/GenBank/DDBJ databases">
        <authorList>
            <person name="Capua I."/>
            <person name="De Benedictis P."/>
            <person name="Joannis T."/>
            <person name="Lombin L.H."/>
            <person name="Cattoli G."/>
        </authorList>
    </citation>
    <scope>NUCLEOTIDE SEQUENCE [LARGE SCALE GENOMIC DNA]</scope>
    <source>
        <strain evidence="1 2">NRS-1</strain>
    </source>
</reference>
<name>A0A1E5UC23_9FLAO</name>
<dbReference type="EMBL" id="MKGI01000077">
    <property type="protein sequence ID" value="OEL10442.1"/>
    <property type="molecule type" value="Genomic_DNA"/>
</dbReference>
<evidence type="ECO:0008006" key="3">
    <source>
        <dbReference type="Google" id="ProtNLM"/>
    </source>
</evidence>
<accession>A0A1E5UC23</accession>
<dbReference type="InterPro" id="IPR016181">
    <property type="entry name" value="Acyl_CoA_acyltransferase"/>
</dbReference>
<dbReference type="InterPro" id="IPR039968">
    <property type="entry name" value="BcerS-like"/>
</dbReference>
<comment type="caution">
    <text evidence="1">The sequence shown here is derived from an EMBL/GenBank/DDBJ whole genome shotgun (WGS) entry which is preliminary data.</text>
</comment>
<keyword evidence="2" id="KW-1185">Reference proteome</keyword>
<dbReference type="PANTHER" id="PTHR41368:SF1">
    <property type="entry name" value="PROTEIN YGHO"/>
    <property type="match status" value="1"/>
</dbReference>
<dbReference type="RefSeq" id="WP_069800113.1">
    <property type="nucleotide sequence ID" value="NZ_CP034157.1"/>
</dbReference>
<dbReference type="Gene3D" id="3.40.630.30">
    <property type="match status" value="1"/>
</dbReference>
<dbReference type="SUPFAM" id="SSF55729">
    <property type="entry name" value="Acyl-CoA N-acyltransferases (Nat)"/>
    <property type="match status" value="1"/>
</dbReference>
<sequence length="377" mass="43703">MSVSIKEVKTREDLKTFIYLSEKIHKNHKNWLHPLYMDDEKFFDKDKNSLFKHNEAVLFLAHENGKAVGRIMGVIPTDYNKFHGKNDARFSFFECFENKEVFNALISAVETWAKSKNCTEIIGPMAFSDKEPQGFLTKGFEEKAMLVTNHSFPFMVDFIKENHYENFVDLVQYDVPITAQILNRYKNFNERVSKNLKIKTVEFTSTKAVKPYVKPVFDLINKTYTEIYGFTKLTEDEMTEFAERFLPLLNPKLIKMITDENGELLAFIIAMADLSEAIKNSRGRILPFGWARILWAMKTSKRLQLLLGAIHPNYQNKGLDAVLATMLFGSALKLGFKTVDSHLIMKDNTKMRGEIEKLEGFNLYKEYCIFRKNLVVG</sequence>
<gene>
    <name evidence="1" type="ORF">BHF72_0534</name>
</gene>
<proteinExistence type="predicted"/>
<evidence type="ECO:0000313" key="2">
    <source>
        <dbReference type="Proteomes" id="UP000095601"/>
    </source>
</evidence>
<dbReference type="AlphaFoldDB" id="A0A1E5UC23"/>
<protein>
    <recommendedName>
        <fullName evidence="3">N-acetyltransferase domain-containing protein</fullName>
    </recommendedName>
</protein>
<dbReference type="KEGG" id="cnr:EB819_12175"/>
<dbReference type="Proteomes" id="UP000095601">
    <property type="component" value="Unassembled WGS sequence"/>
</dbReference>
<dbReference type="PANTHER" id="PTHR41368">
    <property type="entry name" value="PROTEIN YGHO"/>
    <property type="match status" value="1"/>
</dbReference>
<dbReference type="PATRIC" id="fig|237258.4.peg.716"/>
<evidence type="ECO:0000313" key="1">
    <source>
        <dbReference type="EMBL" id="OEL10442.1"/>
    </source>
</evidence>
<dbReference type="OrthoDB" id="9806005at2"/>
<dbReference type="STRING" id="237258.SAMN04489756_10867"/>
<organism evidence="1 2">
    <name type="scientific">Cloacibacterium normanense</name>
    <dbReference type="NCBI Taxonomy" id="237258"/>
    <lineage>
        <taxon>Bacteria</taxon>
        <taxon>Pseudomonadati</taxon>
        <taxon>Bacteroidota</taxon>
        <taxon>Flavobacteriia</taxon>
        <taxon>Flavobacteriales</taxon>
        <taxon>Weeksellaceae</taxon>
    </lineage>
</organism>